<dbReference type="Proteomes" id="UP000886520">
    <property type="component" value="Chromosome 12"/>
</dbReference>
<evidence type="ECO:0000259" key="2">
    <source>
        <dbReference type="Pfam" id="PF02668"/>
    </source>
</evidence>
<keyword evidence="1" id="KW-0560">Oxidoreductase</keyword>
<organism evidence="3 4">
    <name type="scientific">Adiantum capillus-veneris</name>
    <name type="common">Maidenhair fern</name>
    <dbReference type="NCBI Taxonomy" id="13818"/>
    <lineage>
        <taxon>Eukaryota</taxon>
        <taxon>Viridiplantae</taxon>
        <taxon>Streptophyta</taxon>
        <taxon>Embryophyta</taxon>
        <taxon>Tracheophyta</taxon>
        <taxon>Polypodiopsida</taxon>
        <taxon>Polypodiidae</taxon>
        <taxon>Polypodiales</taxon>
        <taxon>Pteridineae</taxon>
        <taxon>Pteridaceae</taxon>
        <taxon>Vittarioideae</taxon>
        <taxon>Adiantum</taxon>
    </lineage>
</organism>
<accession>A0A9D4UR10</accession>
<sequence length="338" mass="37671">MGADKTEGAGSSLLAEARLPEQRIVDGKLFPLVLTPSSPSESAIDACELLHTCRAFLEQKLKEHGALLLHGFPLRNGSDLYSAVESLGWQTMSYIGSAPRTHVVGSVYTANDADPDKFINFHHEMSQIADVSTWASKVLFFCETPPLERGQTPFVMSHKVTQGVWMQCPDFVQKLEDLGLLYLKVQPLEKDLRYISLQGWPTVLGTSDRKEADERAKEIFNSKVEWLPGGDMKMVTGPAKATRNFGREHNAWCNTITIFYTSTSHKMGISLENPYDVVFGDGSPLLADAVETSQKILEENSVDIPWKQGDLMILDNFSVLHGRRAYKPPRKILVTLCK</sequence>
<dbReference type="Pfam" id="PF02668">
    <property type="entry name" value="TauD"/>
    <property type="match status" value="1"/>
</dbReference>
<proteinExistence type="predicted"/>
<dbReference type="GO" id="GO:0016491">
    <property type="term" value="F:oxidoreductase activity"/>
    <property type="evidence" value="ECO:0007669"/>
    <property type="project" value="UniProtKB-KW"/>
</dbReference>
<feature type="domain" description="TauD/TfdA-like" evidence="2">
    <location>
        <begin position="54"/>
        <end position="334"/>
    </location>
</feature>
<dbReference type="AlphaFoldDB" id="A0A9D4UR10"/>
<dbReference type="SUPFAM" id="SSF51197">
    <property type="entry name" value="Clavaminate synthase-like"/>
    <property type="match status" value="1"/>
</dbReference>
<dbReference type="PANTHER" id="PTHR10696:SF42">
    <property type="entry name" value="OS08G0383800 PROTEIN"/>
    <property type="match status" value="1"/>
</dbReference>
<gene>
    <name evidence="3" type="ORF">GOP47_0012614</name>
</gene>
<name>A0A9D4UR10_ADICA</name>
<dbReference type="EMBL" id="JABFUD020000012">
    <property type="protein sequence ID" value="KAI5072508.1"/>
    <property type="molecule type" value="Genomic_DNA"/>
</dbReference>
<evidence type="ECO:0000313" key="3">
    <source>
        <dbReference type="EMBL" id="KAI5072508.1"/>
    </source>
</evidence>
<dbReference type="InterPro" id="IPR050411">
    <property type="entry name" value="AlphaKG_dependent_hydroxylases"/>
</dbReference>
<dbReference type="InterPro" id="IPR042098">
    <property type="entry name" value="TauD-like_sf"/>
</dbReference>
<dbReference type="PANTHER" id="PTHR10696">
    <property type="entry name" value="GAMMA-BUTYROBETAINE HYDROXYLASE-RELATED"/>
    <property type="match status" value="1"/>
</dbReference>
<comment type="caution">
    <text evidence="3">The sequence shown here is derived from an EMBL/GenBank/DDBJ whole genome shotgun (WGS) entry which is preliminary data.</text>
</comment>
<evidence type="ECO:0000313" key="4">
    <source>
        <dbReference type="Proteomes" id="UP000886520"/>
    </source>
</evidence>
<reference evidence="3" key="1">
    <citation type="submission" date="2021-01" db="EMBL/GenBank/DDBJ databases">
        <title>Adiantum capillus-veneris genome.</title>
        <authorList>
            <person name="Fang Y."/>
            <person name="Liao Q."/>
        </authorList>
    </citation>
    <scope>NUCLEOTIDE SEQUENCE</scope>
    <source>
        <strain evidence="3">H3</strain>
        <tissue evidence="3">Leaf</tissue>
    </source>
</reference>
<dbReference type="Gene3D" id="3.60.130.10">
    <property type="entry name" value="Clavaminate synthase-like"/>
    <property type="match status" value="1"/>
</dbReference>
<dbReference type="InterPro" id="IPR003819">
    <property type="entry name" value="TauD/TfdA-like"/>
</dbReference>
<dbReference type="OrthoDB" id="408743at2759"/>
<protein>
    <recommendedName>
        <fullName evidence="2">TauD/TfdA-like domain-containing protein</fullName>
    </recommendedName>
</protein>
<keyword evidence="4" id="KW-1185">Reference proteome</keyword>
<evidence type="ECO:0000256" key="1">
    <source>
        <dbReference type="ARBA" id="ARBA00023002"/>
    </source>
</evidence>